<name>A0A398D8I9_9BACT</name>
<proteinExistence type="predicted"/>
<accession>A0A398D8I9</accession>
<evidence type="ECO:0000313" key="2">
    <source>
        <dbReference type="EMBL" id="RIE11856.1"/>
    </source>
</evidence>
<dbReference type="InterPro" id="IPR003615">
    <property type="entry name" value="HNH_nuc"/>
</dbReference>
<evidence type="ECO:0000313" key="3">
    <source>
        <dbReference type="Proteomes" id="UP000266042"/>
    </source>
</evidence>
<dbReference type="AlphaFoldDB" id="A0A398D8I9"/>
<dbReference type="EMBL" id="QXIW01000033">
    <property type="protein sequence ID" value="RIE11856.1"/>
    <property type="molecule type" value="Genomic_DNA"/>
</dbReference>
<gene>
    <name evidence="2" type="ORF">SMC3_08370</name>
</gene>
<organism evidence="2 3">
    <name type="scientific">Candidatus Cryosericum hinesii</name>
    <dbReference type="NCBI Taxonomy" id="2290915"/>
    <lineage>
        <taxon>Bacteria</taxon>
        <taxon>Pseudomonadati</taxon>
        <taxon>Caldisericota/Cryosericota group</taxon>
        <taxon>Candidatus Cryosericota</taxon>
        <taxon>Candidatus Cryosericia</taxon>
        <taxon>Candidatus Cryosericales</taxon>
        <taxon>Candidatus Cryosericaceae</taxon>
        <taxon>Candidatus Cryosericum</taxon>
    </lineage>
</organism>
<dbReference type="GO" id="GO:0004519">
    <property type="term" value="F:endonuclease activity"/>
    <property type="evidence" value="ECO:0007669"/>
    <property type="project" value="UniProtKB-KW"/>
</dbReference>
<dbReference type="Pfam" id="PF13391">
    <property type="entry name" value="HNH_2"/>
    <property type="match status" value="1"/>
</dbReference>
<feature type="domain" description="HNH nuclease" evidence="1">
    <location>
        <begin position="226"/>
        <end position="277"/>
    </location>
</feature>
<protein>
    <submittedName>
        <fullName evidence="2">HNH endonuclease</fullName>
    </submittedName>
</protein>
<comment type="caution">
    <text evidence="2">The sequence shown here is derived from an EMBL/GenBank/DDBJ whole genome shotgun (WGS) entry which is preliminary data.</text>
</comment>
<keyword evidence="2" id="KW-0255">Endonuclease</keyword>
<evidence type="ECO:0000259" key="1">
    <source>
        <dbReference type="Pfam" id="PF13391"/>
    </source>
</evidence>
<reference evidence="2 3" key="1">
    <citation type="submission" date="2018-09" db="EMBL/GenBank/DDBJ databases">
        <title>Discovery and Ecogenomic Context for Candidatus Cryosericales, a Global Caldiserica Order Active in Thawing Permafrost.</title>
        <authorList>
            <person name="Martinez M.A."/>
            <person name="Woodcroft B.J."/>
            <person name="Ignacio Espinoza J.C."/>
            <person name="Zayed A."/>
            <person name="Singleton C.M."/>
            <person name="Boyd J."/>
            <person name="Li Y.-F."/>
            <person name="Purvine S."/>
            <person name="Maughan H."/>
            <person name="Hodgkins S.B."/>
            <person name="Anderson D."/>
            <person name="Sederholm M."/>
            <person name="Temperton B."/>
            <person name="Saleska S.R."/>
            <person name="Tyson G.W."/>
            <person name="Rich V.I."/>
        </authorList>
    </citation>
    <scope>NUCLEOTIDE SEQUENCE [LARGE SCALE GENOMIC DNA]</scope>
    <source>
        <strain evidence="2 3">SMC3</strain>
    </source>
</reference>
<keyword evidence="2" id="KW-0378">Hydrolase</keyword>
<dbReference type="Proteomes" id="UP000266042">
    <property type="component" value="Unassembled WGS sequence"/>
</dbReference>
<keyword evidence="2" id="KW-0540">Nuclease</keyword>
<sequence length="334" mass="37553">MRLLTPETVELLETYPDTPSYWWVNHRQTFVAELNGGYIWSPKKNANGATNETYDNLTRVRAGDVVFSYAQGVIKAVGVAIGDHREQEKPSEYGRAGDAWARNGWLVPIEWTPLETPIAPVAHMDEIAPLLPRRHSPLQQDGRGNQGCYLASISTELGELVLRLVQQERPTAAGAVFSLQSEAKADEEEANLWAQNMEETEKQQLIMARKGQGRFRLNVGAIETKCRLTGTSDGTFLIASHIKPWADSSNAERLDANNGFLFAPHVDKLFDGGWISFSDAGEILCANDAVREIMRTWGLRTDRNVGRFNAKQKEYLAYHRENLFARRRDGLPLR</sequence>